<dbReference type="Gene3D" id="3.40.50.1820">
    <property type="entry name" value="alpha/beta hydrolase"/>
    <property type="match status" value="1"/>
</dbReference>
<evidence type="ECO:0000313" key="3">
    <source>
        <dbReference type="EMBL" id="MEE2026110.1"/>
    </source>
</evidence>
<feature type="domain" description="Response regulatory" evidence="2">
    <location>
        <begin position="3"/>
        <end position="138"/>
    </location>
</feature>
<dbReference type="InterPro" id="IPR011006">
    <property type="entry name" value="CheY-like_superfamily"/>
</dbReference>
<dbReference type="SUPFAM" id="SSF53474">
    <property type="entry name" value="alpha/beta-Hydrolases"/>
    <property type="match status" value="1"/>
</dbReference>
<evidence type="ECO:0000259" key="2">
    <source>
        <dbReference type="PROSITE" id="PS50110"/>
    </source>
</evidence>
<organism evidence="3 4">
    <name type="scientific">Alkalimonas mucilaginosa</name>
    <dbReference type="NCBI Taxonomy" id="3057676"/>
    <lineage>
        <taxon>Bacteria</taxon>
        <taxon>Pseudomonadati</taxon>
        <taxon>Pseudomonadota</taxon>
        <taxon>Gammaproteobacteria</taxon>
        <taxon>Alkalimonas</taxon>
    </lineage>
</organism>
<evidence type="ECO:0000256" key="1">
    <source>
        <dbReference type="PROSITE-ProRule" id="PRU00169"/>
    </source>
</evidence>
<sequence>MISVLVVEDDDSKFENVKNIIEELDIPERWVSRTISVQETLSSLGISKFDVLILDLQIPQRANEEKKDTGGLNVLKAIKHDVRRKGDKYKTPNVIIGLTKHTELFEQQANLFTEQRVFSYVYDYIDDAWADGIKDSINEYIHSKQTSTLHRPTDKIIYSIHGIHSFGGWQGRFDDFLKEQGSEFEHIEFKYNFYPVFSFLIPPLRNREVKTFITELQDLTNRNRTAEINIVAHSFGSFVAVKALEKIPLISSPKIGRIVFCGSVLKSGYQLQNIINKHEIHGIVNDCGIS</sequence>
<evidence type="ECO:0000313" key="4">
    <source>
        <dbReference type="Proteomes" id="UP001339167"/>
    </source>
</evidence>
<gene>
    <name evidence="3" type="ORF">QWF21_17885</name>
</gene>
<dbReference type="InterPro" id="IPR029058">
    <property type="entry name" value="AB_hydrolase_fold"/>
</dbReference>
<keyword evidence="4" id="KW-1185">Reference proteome</keyword>
<name>A0ABU7JLW5_9GAMM</name>
<proteinExistence type="predicted"/>
<dbReference type="Proteomes" id="UP001339167">
    <property type="component" value="Unassembled WGS sequence"/>
</dbReference>
<protein>
    <recommendedName>
        <fullName evidence="2">Response regulatory domain-containing protein</fullName>
    </recommendedName>
</protein>
<feature type="non-terminal residue" evidence="3">
    <location>
        <position position="290"/>
    </location>
</feature>
<dbReference type="PROSITE" id="PS50110">
    <property type="entry name" value="RESPONSE_REGULATORY"/>
    <property type="match status" value="1"/>
</dbReference>
<dbReference type="EMBL" id="JAUGZK010000028">
    <property type="protein sequence ID" value="MEE2026110.1"/>
    <property type="molecule type" value="Genomic_DNA"/>
</dbReference>
<feature type="modified residue" description="4-aspartylphosphate" evidence="1">
    <location>
        <position position="55"/>
    </location>
</feature>
<comment type="caution">
    <text evidence="3">The sequence shown here is derived from an EMBL/GenBank/DDBJ whole genome shotgun (WGS) entry which is preliminary data.</text>
</comment>
<reference evidence="3 4" key="1">
    <citation type="submission" date="2023-06" db="EMBL/GenBank/DDBJ databases">
        <title>Alkalimonas sp., MEB004 an alkaliphilic bacterium isolated from Lonar Lake, India.</title>
        <authorList>
            <person name="Joshi A."/>
            <person name="Thite S."/>
        </authorList>
    </citation>
    <scope>NUCLEOTIDE SEQUENCE [LARGE SCALE GENOMIC DNA]</scope>
    <source>
        <strain evidence="3 4">MEB004</strain>
    </source>
</reference>
<dbReference type="SUPFAM" id="SSF52172">
    <property type="entry name" value="CheY-like"/>
    <property type="match status" value="1"/>
</dbReference>
<keyword evidence="1" id="KW-0597">Phosphoprotein</keyword>
<accession>A0ABU7JLW5</accession>
<dbReference type="Gene3D" id="3.40.50.2300">
    <property type="match status" value="1"/>
</dbReference>
<dbReference type="InterPro" id="IPR001789">
    <property type="entry name" value="Sig_transdc_resp-reg_receiver"/>
</dbReference>